<name>A0A7S9Q192_9SPHI</name>
<dbReference type="GO" id="GO:0005975">
    <property type="term" value="P:carbohydrate metabolic process"/>
    <property type="evidence" value="ECO:0007669"/>
    <property type="project" value="UniProtKB-ARBA"/>
</dbReference>
<dbReference type="Proteomes" id="UP000594759">
    <property type="component" value="Chromosome"/>
</dbReference>
<dbReference type="GO" id="GO:0004553">
    <property type="term" value="F:hydrolase activity, hydrolyzing O-glycosyl compounds"/>
    <property type="evidence" value="ECO:0007669"/>
    <property type="project" value="UniProtKB-ARBA"/>
</dbReference>
<keyword evidence="2" id="KW-1185">Reference proteome</keyword>
<dbReference type="KEGG" id="pex:IZT61_04630"/>
<dbReference type="SUPFAM" id="SSF49899">
    <property type="entry name" value="Concanavalin A-like lectins/glucanases"/>
    <property type="match status" value="1"/>
</dbReference>
<evidence type="ECO:0000313" key="1">
    <source>
        <dbReference type="EMBL" id="QPH41780.1"/>
    </source>
</evidence>
<dbReference type="RefSeq" id="WP_196101216.1">
    <property type="nucleotide sequence ID" value="NZ_CP064939.1"/>
</dbReference>
<sequence length="236" mass="26240">MPPPKNASHQVNLQYQQFQLLSSKSGEGACLNLRGKQKSVNDVVINYVPSKTGFKDRSGNNQQPLNYTNTQSLKKIKKAIRFKGGNSYIETPVNEIGYDYTVFFEVNPSTNNPADAVLFSSSKSVVKLKQLNTGELGFSRDGYDFNFNYSVPENVWTKIAISGDNKGTSLYVNGVFVERLEGTMQTFKNTKDKMATVQTLFFPLKYIGAPVNSFNGAIASIVVFNKVLTPEFIKTL</sequence>
<accession>A0A7S9Q192</accession>
<gene>
    <name evidence="1" type="ORF">IZT61_04630</name>
</gene>
<protein>
    <submittedName>
        <fullName evidence="1">LamG domain-containing protein</fullName>
    </submittedName>
</protein>
<dbReference type="Gene3D" id="2.60.120.200">
    <property type="match status" value="1"/>
</dbReference>
<proteinExistence type="predicted"/>
<reference evidence="1 2" key="1">
    <citation type="submission" date="2020-11" db="EMBL/GenBank/DDBJ databases">
        <title>Pedobacter endophytica, an endophytic bacteria isolated form Carex pumila.</title>
        <authorList>
            <person name="Peng Y."/>
            <person name="Jiang L."/>
            <person name="Lee J."/>
        </authorList>
    </citation>
    <scope>NUCLEOTIDE SEQUENCE [LARGE SCALE GENOMIC DNA]</scope>
    <source>
        <strain evidence="1 2">JBR3-12</strain>
    </source>
</reference>
<dbReference type="InterPro" id="IPR013320">
    <property type="entry name" value="ConA-like_dom_sf"/>
</dbReference>
<organism evidence="1 2">
    <name type="scientific">Pedobacter endophyticus</name>
    <dbReference type="NCBI Taxonomy" id="2789740"/>
    <lineage>
        <taxon>Bacteria</taxon>
        <taxon>Pseudomonadati</taxon>
        <taxon>Bacteroidota</taxon>
        <taxon>Sphingobacteriia</taxon>
        <taxon>Sphingobacteriales</taxon>
        <taxon>Sphingobacteriaceae</taxon>
        <taxon>Pedobacter</taxon>
    </lineage>
</organism>
<evidence type="ECO:0000313" key="2">
    <source>
        <dbReference type="Proteomes" id="UP000594759"/>
    </source>
</evidence>
<dbReference type="Pfam" id="PF13385">
    <property type="entry name" value="Laminin_G_3"/>
    <property type="match status" value="1"/>
</dbReference>
<dbReference type="AlphaFoldDB" id="A0A7S9Q192"/>
<dbReference type="EMBL" id="CP064939">
    <property type="protein sequence ID" value="QPH41780.1"/>
    <property type="molecule type" value="Genomic_DNA"/>
</dbReference>